<evidence type="ECO:0000256" key="6">
    <source>
        <dbReference type="ARBA" id="ARBA00023196"/>
    </source>
</evidence>
<evidence type="ECO:0000256" key="2">
    <source>
        <dbReference type="ARBA" id="ARBA00005712"/>
    </source>
</evidence>
<sequence length="96" mass="9895">MAELLNVEIVAVEAKVWSGQAEMLIARTTEGELGVLHGHSPLLGELADPGNVRIKLADGEEVAYTVNGGFLSVTSNGVTILAETCQPAVASAANAH</sequence>
<organism evidence="11 12">
    <name type="scientific">Actinorhabdospora filicis</name>
    <dbReference type="NCBI Taxonomy" id="1785913"/>
    <lineage>
        <taxon>Bacteria</taxon>
        <taxon>Bacillati</taxon>
        <taxon>Actinomycetota</taxon>
        <taxon>Actinomycetes</taxon>
        <taxon>Micromonosporales</taxon>
        <taxon>Micromonosporaceae</taxon>
        <taxon>Actinorhabdospora</taxon>
    </lineage>
</organism>
<dbReference type="InterPro" id="IPR036771">
    <property type="entry name" value="ATPsynth_dsu/esu_N"/>
</dbReference>
<evidence type="ECO:0000256" key="5">
    <source>
        <dbReference type="ARBA" id="ARBA00023136"/>
    </source>
</evidence>
<feature type="domain" description="ATP synthase F1 complex delta/epsilon subunit N-terminal" evidence="10">
    <location>
        <begin position="5"/>
        <end position="84"/>
    </location>
</feature>
<evidence type="ECO:0000256" key="9">
    <source>
        <dbReference type="RuleBase" id="RU003656"/>
    </source>
</evidence>
<accession>A0A9W6W7X1</accession>
<dbReference type="PANTHER" id="PTHR13822:SF10">
    <property type="entry name" value="ATP SYNTHASE EPSILON CHAIN, CHLOROPLASTIC"/>
    <property type="match status" value="1"/>
</dbReference>
<dbReference type="InterPro" id="IPR020546">
    <property type="entry name" value="ATP_synth_F1_dsu/esu_N"/>
</dbReference>
<evidence type="ECO:0000256" key="7">
    <source>
        <dbReference type="ARBA" id="ARBA00023310"/>
    </source>
</evidence>
<comment type="subunit">
    <text evidence="8 9">F-type ATPases have 2 components, CF(1) - the catalytic core - and CF(0) - the membrane proton channel. CF(1) has five subunits: alpha(3), beta(3), gamma(1), delta(1), epsilon(1). CF(0) has three main subunits: a, b and c.</text>
</comment>
<evidence type="ECO:0000256" key="8">
    <source>
        <dbReference type="HAMAP-Rule" id="MF_00530"/>
    </source>
</evidence>
<dbReference type="CDD" id="cd12152">
    <property type="entry name" value="F1-ATPase_delta"/>
    <property type="match status" value="1"/>
</dbReference>
<keyword evidence="8" id="KW-0375">Hydrogen ion transport</keyword>
<name>A0A9W6W7X1_9ACTN</name>
<dbReference type="PANTHER" id="PTHR13822">
    <property type="entry name" value="ATP SYNTHASE DELTA/EPSILON CHAIN"/>
    <property type="match status" value="1"/>
</dbReference>
<dbReference type="NCBIfam" id="TIGR01216">
    <property type="entry name" value="ATP_synt_epsi"/>
    <property type="match status" value="1"/>
</dbReference>
<dbReference type="RefSeq" id="WP_285661122.1">
    <property type="nucleotide sequence ID" value="NZ_BSTX01000001.1"/>
</dbReference>
<keyword evidence="5 8" id="KW-0472">Membrane</keyword>
<evidence type="ECO:0000256" key="3">
    <source>
        <dbReference type="ARBA" id="ARBA00022448"/>
    </source>
</evidence>
<dbReference type="HAMAP" id="MF_00530">
    <property type="entry name" value="ATP_synth_epsil_bac"/>
    <property type="match status" value="1"/>
</dbReference>
<keyword evidence="4 8" id="KW-0406">Ion transport</keyword>
<dbReference type="GO" id="GO:0005524">
    <property type="term" value="F:ATP binding"/>
    <property type="evidence" value="ECO:0007669"/>
    <property type="project" value="UniProtKB-UniRule"/>
</dbReference>
<dbReference type="GO" id="GO:0046933">
    <property type="term" value="F:proton-transporting ATP synthase activity, rotational mechanism"/>
    <property type="evidence" value="ECO:0007669"/>
    <property type="project" value="UniProtKB-UniRule"/>
</dbReference>
<keyword evidence="8" id="KW-1003">Cell membrane</keyword>
<dbReference type="Pfam" id="PF02823">
    <property type="entry name" value="ATP-synt_DE_N"/>
    <property type="match status" value="1"/>
</dbReference>
<protein>
    <recommendedName>
        <fullName evidence="8">ATP synthase epsilon chain</fullName>
    </recommendedName>
    <alternativeName>
        <fullName evidence="8">ATP synthase F1 sector epsilon subunit</fullName>
    </alternativeName>
    <alternativeName>
        <fullName evidence="8">F-ATPase epsilon subunit</fullName>
    </alternativeName>
</protein>
<comment type="similarity">
    <text evidence="2 8 9">Belongs to the ATPase epsilon chain family.</text>
</comment>
<dbReference type="SUPFAM" id="SSF51344">
    <property type="entry name" value="Epsilon subunit of F1F0-ATP synthase N-terminal domain"/>
    <property type="match status" value="1"/>
</dbReference>
<dbReference type="GO" id="GO:0005886">
    <property type="term" value="C:plasma membrane"/>
    <property type="evidence" value="ECO:0007669"/>
    <property type="project" value="UniProtKB-SubCell"/>
</dbReference>
<keyword evidence="12" id="KW-1185">Reference proteome</keyword>
<reference evidence="11" key="1">
    <citation type="submission" date="2023-03" db="EMBL/GenBank/DDBJ databases">
        <title>Actinorhabdospora filicis NBRC 111898.</title>
        <authorList>
            <person name="Ichikawa N."/>
            <person name="Sato H."/>
            <person name="Tonouchi N."/>
        </authorList>
    </citation>
    <scope>NUCLEOTIDE SEQUENCE</scope>
    <source>
        <strain evidence="11">NBRC 111898</strain>
    </source>
</reference>
<evidence type="ECO:0000259" key="10">
    <source>
        <dbReference type="Pfam" id="PF02823"/>
    </source>
</evidence>
<evidence type="ECO:0000256" key="1">
    <source>
        <dbReference type="ARBA" id="ARBA00004202"/>
    </source>
</evidence>
<dbReference type="Gene3D" id="2.60.15.10">
    <property type="entry name" value="F0F1 ATP synthase delta/epsilon subunit, N-terminal"/>
    <property type="match status" value="1"/>
</dbReference>
<evidence type="ECO:0000313" key="12">
    <source>
        <dbReference type="Proteomes" id="UP001165079"/>
    </source>
</evidence>
<dbReference type="EMBL" id="BSTX01000001">
    <property type="protein sequence ID" value="GLZ75906.1"/>
    <property type="molecule type" value="Genomic_DNA"/>
</dbReference>
<dbReference type="GO" id="GO:0045259">
    <property type="term" value="C:proton-transporting ATP synthase complex"/>
    <property type="evidence" value="ECO:0007669"/>
    <property type="project" value="UniProtKB-KW"/>
</dbReference>
<keyword evidence="6 8" id="KW-0139">CF(1)</keyword>
<evidence type="ECO:0000256" key="4">
    <source>
        <dbReference type="ARBA" id="ARBA00023065"/>
    </source>
</evidence>
<dbReference type="Proteomes" id="UP001165079">
    <property type="component" value="Unassembled WGS sequence"/>
</dbReference>
<dbReference type="AlphaFoldDB" id="A0A9W6W7X1"/>
<gene>
    <name evidence="8" type="primary">atpC</name>
    <name evidence="11" type="ORF">Afil01_07130</name>
</gene>
<evidence type="ECO:0000313" key="11">
    <source>
        <dbReference type="EMBL" id="GLZ75906.1"/>
    </source>
</evidence>
<keyword evidence="7 8" id="KW-0066">ATP synthesis</keyword>
<comment type="caution">
    <text evidence="11">The sequence shown here is derived from an EMBL/GenBank/DDBJ whole genome shotgun (WGS) entry which is preliminary data.</text>
</comment>
<comment type="function">
    <text evidence="8">Produces ATP from ADP in the presence of a proton gradient across the membrane.</text>
</comment>
<dbReference type="InterPro" id="IPR001469">
    <property type="entry name" value="ATP_synth_F1_dsu/esu"/>
</dbReference>
<dbReference type="NCBIfam" id="NF009977">
    <property type="entry name" value="PRK13442.1"/>
    <property type="match status" value="1"/>
</dbReference>
<keyword evidence="3 8" id="KW-0813">Transport</keyword>
<proteinExistence type="inferred from homology"/>
<comment type="subcellular location">
    <subcellularLocation>
        <location evidence="1 8">Cell membrane</location>
        <topology evidence="1 8">Peripheral membrane protein</topology>
    </subcellularLocation>
</comment>